<comment type="caution">
    <text evidence="3">The sequence shown here is derived from an EMBL/GenBank/DDBJ whole genome shotgun (WGS) entry which is preliminary data.</text>
</comment>
<evidence type="ECO:0000256" key="1">
    <source>
        <dbReference type="SAM" id="MobiDB-lite"/>
    </source>
</evidence>
<dbReference type="STRING" id="5643.A0A060SP10"/>
<reference evidence="3" key="1">
    <citation type="submission" date="2014-01" db="EMBL/GenBank/DDBJ databases">
        <title>The genome of the white-rot fungus Pycnoporus cinnabarinus: a basidiomycete model with a versatile arsenal for lignocellulosic biomass breakdown.</title>
        <authorList>
            <person name="Levasseur A."/>
            <person name="Lomascolo A."/>
            <person name="Ruiz-Duenas F.J."/>
            <person name="Uzan E."/>
            <person name="Piumi F."/>
            <person name="Kues U."/>
            <person name="Ram A.F.J."/>
            <person name="Murat C."/>
            <person name="Haon M."/>
            <person name="Benoit I."/>
            <person name="Arfi Y."/>
            <person name="Chevret D."/>
            <person name="Drula E."/>
            <person name="Kwon M.J."/>
            <person name="Gouret P."/>
            <person name="Lesage-Meessen L."/>
            <person name="Lombard V."/>
            <person name="Mariette J."/>
            <person name="Noirot C."/>
            <person name="Park J."/>
            <person name="Patyshakuliyeva A."/>
            <person name="Wieneger R.A.B."/>
            <person name="Wosten H.A.B."/>
            <person name="Martin F."/>
            <person name="Coutinho P.M."/>
            <person name="de Vries R."/>
            <person name="Martinez A.T."/>
            <person name="Klopp C."/>
            <person name="Pontarotti P."/>
            <person name="Henrissat B."/>
            <person name="Record E."/>
        </authorList>
    </citation>
    <scope>NUCLEOTIDE SEQUENCE [LARGE SCALE GENOMIC DNA]</scope>
    <source>
        <strain evidence="3">BRFM137</strain>
    </source>
</reference>
<dbReference type="OMA" id="YANWRKF"/>
<name>A0A060SP10_PYCCI</name>
<keyword evidence="4" id="KW-1185">Reference proteome</keyword>
<proteinExistence type="predicted"/>
<dbReference type="Proteomes" id="UP000029665">
    <property type="component" value="Unassembled WGS sequence"/>
</dbReference>
<dbReference type="EMBL" id="CCBP010000125">
    <property type="protein sequence ID" value="CDO73959.1"/>
    <property type="molecule type" value="Genomic_DNA"/>
</dbReference>
<feature type="compositionally biased region" description="Basic and acidic residues" evidence="1">
    <location>
        <begin position="874"/>
        <end position="884"/>
    </location>
</feature>
<dbReference type="OrthoDB" id="3257768at2759"/>
<dbReference type="PANTHER" id="PTHR33096">
    <property type="entry name" value="CXC2 DOMAIN-CONTAINING PROTEIN"/>
    <property type="match status" value="1"/>
</dbReference>
<evidence type="ECO:0000313" key="3">
    <source>
        <dbReference type="EMBL" id="CDO73959.1"/>
    </source>
</evidence>
<dbReference type="Pfam" id="PF18758">
    <property type="entry name" value="KDZ"/>
    <property type="match status" value="1"/>
</dbReference>
<dbReference type="InterPro" id="IPR041457">
    <property type="entry name" value="CxC2_KDZ-assoc"/>
</dbReference>
<feature type="domain" description="CxC2-like cysteine cluster KDZ transposase-associated" evidence="2">
    <location>
        <begin position="174"/>
        <end position="284"/>
    </location>
</feature>
<evidence type="ECO:0000259" key="2">
    <source>
        <dbReference type="Pfam" id="PF18803"/>
    </source>
</evidence>
<dbReference type="PANTHER" id="PTHR33096:SF1">
    <property type="entry name" value="CXC1-LIKE CYSTEINE CLUSTER ASSOCIATED WITH KDZ TRANSPOSASES DOMAIN-CONTAINING PROTEIN"/>
    <property type="match status" value="1"/>
</dbReference>
<dbReference type="Pfam" id="PF18803">
    <property type="entry name" value="CxC2"/>
    <property type="match status" value="1"/>
</dbReference>
<feature type="region of interest" description="Disordered" evidence="1">
    <location>
        <begin position="874"/>
        <end position="898"/>
    </location>
</feature>
<organism evidence="3 4">
    <name type="scientific">Pycnoporus cinnabarinus</name>
    <name type="common">Cinnabar-red polypore</name>
    <name type="synonym">Trametes cinnabarina</name>
    <dbReference type="NCBI Taxonomy" id="5643"/>
    <lineage>
        <taxon>Eukaryota</taxon>
        <taxon>Fungi</taxon>
        <taxon>Dikarya</taxon>
        <taxon>Basidiomycota</taxon>
        <taxon>Agaricomycotina</taxon>
        <taxon>Agaricomycetes</taxon>
        <taxon>Polyporales</taxon>
        <taxon>Polyporaceae</taxon>
        <taxon>Trametes</taxon>
    </lineage>
</organism>
<gene>
    <name evidence="3" type="ORF">BN946_scf185043.g7</name>
</gene>
<dbReference type="InterPro" id="IPR040521">
    <property type="entry name" value="KDZ"/>
</dbReference>
<evidence type="ECO:0000313" key="4">
    <source>
        <dbReference type="Proteomes" id="UP000029665"/>
    </source>
</evidence>
<protein>
    <recommendedName>
        <fullName evidence="2">CxC2-like cysteine cluster KDZ transposase-associated domain-containing protein</fullName>
    </recommendedName>
</protein>
<dbReference type="HOGENOM" id="CLU_003703_13_0_1"/>
<accession>A0A060SP10</accession>
<sequence>MARGKRGRKQLVVDQSLVADYDLSLDDVTLPQAQFSAENVSLDQRRLHREAVPLPNPGHSLTSSPPADDWQASSSLLAGIFADEDLFFMATGNGALCADQSSAVEPEDRALRMNPCDSGSLVATFTSTSCFVMKEGASTSMKDVQLALTPRKLATRSYGVKTRWDGQSFERTSLKALGLVVGLGHCPDAAPCTNPVQSRSDFTVVDVNGRHTVTLTFCGCDRAGEAGDPVQQLMRHRLYPATDIDPNTAFTFSLLEHYHIQSLQGKISMYDYYTSLERLTDNTGVTKLQDRYKAFMRVVAQWRHLKLLKRAGRGHDPTGVEGTQPGELALRCPACPRPDVNLPPNWDTVSDDLKFLYIMSVAIDACFRLKRRAVSNEEKDPILGSGWTYFVQDTAFREILKGYLDQEEISTCTGLSAIDHANTKFSKGYAATGIGAVVCARHEFWLPLGAGDLQKGERYVNMDYIFVSALREWLVLKKIVSYDIACQWSKSILDRIANFPEHIQIPLPEGSVMYVIPKLHYSSHQQLGHSKFSLNYRVGCARTDGEGIERRWWWLQPIANSTKVMGPGMRQGVLEDQWGYSNWRKTVDLVWTLSARLKEAVRELGEHQALFQALTENLQVENWTSWSEEVKAWEADPENCDDPYVVVSQGLTEGETVRELSQEEQEASSVPGFIALHSVSLLGFITMGLEIEAQQMRLAEDARSVPPSKLAELLERRTSLRRKIQKYRELQAVYTPAIIPVLHEDPRSRTDVQEIERVRIGLPSEISDSRRSAICGNRLPDMEARLREAQCRDALQDLRNKLHTINQLYRYKKLNVRNQAPNTRARSSIAQQDTRKDRAVCKYLHAHHAKLALSGPGDWQRELQVLEDHHVRGLEDDDPRAVAERKRRRGASPGPAEGRRQLSWIWRSADVSGSDSMIDSLRVEWLKARARKMRWAEEAKLLPEEMRRVLATYRYEHQLWLTRASARPVVDPALREGLISYAVKQARIRTAMAAVFRRVCLPVAQAASSKCADWEHWEKDEDILDLAIEQEEQEFTDYMTLYHLDGEDLEPSYPS</sequence>
<dbReference type="AlphaFoldDB" id="A0A060SP10"/>